<dbReference type="NCBIfam" id="TIGR01787">
    <property type="entry name" value="squalene_cyclas"/>
    <property type="match status" value="1"/>
</dbReference>
<evidence type="ECO:0000256" key="4">
    <source>
        <dbReference type="RuleBase" id="RU362003"/>
    </source>
</evidence>
<dbReference type="SFLD" id="SFLDG01016">
    <property type="entry name" value="Prenyltransferase_Like_2"/>
    <property type="match status" value="1"/>
</dbReference>
<name>A0AAP0N3Y6_9ROSI</name>
<evidence type="ECO:0000313" key="7">
    <source>
        <dbReference type="EMBL" id="KAK9229895.1"/>
    </source>
</evidence>
<dbReference type="InterPro" id="IPR008930">
    <property type="entry name" value="Terpenoid_cyclase/PrenylTrfase"/>
</dbReference>
<feature type="domain" description="Squalene cyclase N-terminal" evidence="6">
    <location>
        <begin position="102"/>
        <end position="364"/>
    </location>
</feature>
<dbReference type="FunFam" id="1.50.10.20:FF:000002">
    <property type="entry name" value="Terpene cyclase/mutase family member"/>
    <property type="match status" value="1"/>
</dbReference>
<evidence type="ECO:0000256" key="1">
    <source>
        <dbReference type="ARBA" id="ARBA00009755"/>
    </source>
</evidence>
<comment type="similarity">
    <text evidence="1 4">Belongs to the terpene cyclase/mutase family.</text>
</comment>
<evidence type="ECO:0000256" key="2">
    <source>
        <dbReference type="ARBA" id="ARBA00022737"/>
    </source>
</evidence>
<dbReference type="GO" id="GO:0042300">
    <property type="term" value="F:beta-amyrin synthase activity"/>
    <property type="evidence" value="ECO:0007669"/>
    <property type="project" value="TreeGrafter"/>
</dbReference>
<dbReference type="AlphaFoldDB" id="A0AAP0N3Y6"/>
<dbReference type="InterPro" id="IPR018333">
    <property type="entry name" value="Squalene_cyclase"/>
</dbReference>
<keyword evidence="8" id="KW-1185">Reference proteome</keyword>
<dbReference type="PANTHER" id="PTHR11764">
    <property type="entry name" value="TERPENE CYCLASE/MUTASE FAMILY MEMBER"/>
    <property type="match status" value="1"/>
</dbReference>
<dbReference type="PANTHER" id="PTHR11764:SF58">
    <property type="entry name" value="BETA-AMYRIN SYNTHASE-RELATED"/>
    <property type="match status" value="1"/>
</dbReference>
<dbReference type="InterPro" id="IPR032697">
    <property type="entry name" value="SQ_cyclase_N"/>
</dbReference>
<evidence type="ECO:0000259" key="6">
    <source>
        <dbReference type="Pfam" id="PF13249"/>
    </source>
</evidence>
<evidence type="ECO:0000259" key="5">
    <source>
        <dbReference type="Pfam" id="PF13243"/>
    </source>
</evidence>
<dbReference type="Proteomes" id="UP001428341">
    <property type="component" value="Unassembled WGS sequence"/>
</dbReference>
<sequence length="810" mass="93014">MWRLRIGDHRTKNDPYIFSTNNHVGRQVWEFDPDAGSPEELAEVEEARLNYFNNRFNVKNSSDLIWQIQFLREKKFKQTIPQVKVDDHGEEITLETSTAALRRAVHIFSALQSSHGHWPADNSGPLFYNTPFVICLYITGYLNSVLSSEHRKEMLRYTYNHQNEDGGWGLHVEGHSTMFGTVFNYICMRLLGEGPDGGENNACARARKWILDRGGAVGVTSWGKTWLSILGVYDWSGCNPMPPEFWKFPSFFPINPGSMFCYCRLTYMPMSYLYGKRFVGPITPLILQLREEIYTQPYNEINWSKLRHYCAKEDVFFPHTPVQNLLWDTLYYVVEPIFNRWPFKKLRDKSLKVAMKHINYEDEASRYITIGCVEKPLNMLSCWVEDPNSDYFKKHLARITEYFWVGEDGLRVQSFGSQTWDCALAVQALLACNLTDEIGPILMKAHDFLKNSQKSIWDAFVAIGSEKLKKNKVKAVRFHSNGPIPGPELLYLTISKLHFIHKLGIWQVTDNPQGDFRSMFRHISKGGWTFSNKDHGWPVSDCSSESFLCCLHLSTMTPEIVGEKMEPERFYDAANFMLSIQSKSGGITGWEPAGAPSWIERLIKEGEFYSSYVECTASALKAMTLFQKLHPKHRKNEVNNFIINAVKFIEDLQKPDGSWYGRWGVCFIYSTWWAISGLVAAEKTYSNCLPIRKATDFLLNIQCGDGGWGESYLSCPNKKYVPLEGNRSNIVQTAWATMALIHTGQMERDPTPLHRAAKLMINSQLVNGDFPQQEIGGAFFGNCMLHYASYRNIFPIWALAEYRSKISVAF</sequence>
<keyword evidence="2" id="KW-0677">Repeat</keyword>
<dbReference type="Pfam" id="PF13243">
    <property type="entry name" value="SQHop_cyclase_C"/>
    <property type="match status" value="1"/>
</dbReference>
<gene>
    <name evidence="7" type="ORF">WN944_022861</name>
</gene>
<feature type="domain" description="Squalene cyclase C-terminal" evidence="5">
    <location>
        <begin position="508"/>
        <end position="803"/>
    </location>
</feature>
<evidence type="ECO:0000313" key="8">
    <source>
        <dbReference type="Proteomes" id="UP001428341"/>
    </source>
</evidence>
<dbReference type="EMBL" id="JBCGBO010000001">
    <property type="protein sequence ID" value="KAK9229895.1"/>
    <property type="molecule type" value="Genomic_DNA"/>
</dbReference>
<dbReference type="GO" id="GO:0016104">
    <property type="term" value="P:triterpenoid biosynthetic process"/>
    <property type="evidence" value="ECO:0007669"/>
    <property type="project" value="InterPro"/>
</dbReference>
<comment type="caution">
    <text evidence="7">The sequence shown here is derived from an EMBL/GenBank/DDBJ whole genome shotgun (WGS) entry which is preliminary data.</text>
</comment>
<dbReference type="EC" id="5.4.99.-" evidence="4"/>
<dbReference type="InterPro" id="IPR032696">
    <property type="entry name" value="SQ_cyclase_C"/>
</dbReference>
<reference evidence="7 8" key="1">
    <citation type="submission" date="2024-05" db="EMBL/GenBank/DDBJ databases">
        <title>Haplotype-resolved chromosome-level genome assembly of Huyou (Citrus changshanensis).</title>
        <authorList>
            <person name="Miao C."/>
            <person name="Chen W."/>
            <person name="Wu Y."/>
            <person name="Wang L."/>
            <person name="Zhao S."/>
            <person name="Grierson D."/>
            <person name="Xu C."/>
            <person name="Chen K."/>
        </authorList>
    </citation>
    <scope>NUCLEOTIDE SEQUENCE [LARGE SCALE GENOMIC DNA]</scope>
    <source>
        <strain evidence="7">01-14</strain>
        <tissue evidence="7">Leaf</tissue>
    </source>
</reference>
<dbReference type="GO" id="GO:0005811">
    <property type="term" value="C:lipid droplet"/>
    <property type="evidence" value="ECO:0007669"/>
    <property type="project" value="InterPro"/>
</dbReference>
<accession>A0AAP0N3Y6</accession>
<dbReference type="FunFam" id="1.50.10.20:FF:000011">
    <property type="entry name" value="Terpene cyclase/mutase family member"/>
    <property type="match status" value="1"/>
</dbReference>
<dbReference type="Gene3D" id="1.50.10.20">
    <property type="match status" value="2"/>
</dbReference>
<evidence type="ECO:0000256" key="3">
    <source>
        <dbReference type="ARBA" id="ARBA00023235"/>
    </source>
</evidence>
<dbReference type="CDD" id="cd02892">
    <property type="entry name" value="SQCY_1"/>
    <property type="match status" value="1"/>
</dbReference>
<organism evidence="7 8">
    <name type="scientific">Citrus x changshan-huyou</name>
    <dbReference type="NCBI Taxonomy" id="2935761"/>
    <lineage>
        <taxon>Eukaryota</taxon>
        <taxon>Viridiplantae</taxon>
        <taxon>Streptophyta</taxon>
        <taxon>Embryophyta</taxon>
        <taxon>Tracheophyta</taxon>
        <taxon>Spermatophyta</taxon>
        <taxon>Magnoliopsida</taxon>
        <taxon>eudicotyledons</taxon>
        <taxon>Gunneridae</taxon>
        <taxon>Pentapetalae</taxon>
        <taxon>rosids</taxon>
        <taxon>malvids</taxon>
        <taxon>Sapindales</taxon>
        <taxon>Rutaceae</taxon>
        <taxon>Aurantioideae</taxon>
        <taxon>Citrus</taxon>
    </lineage>
</organism>
<proteinExistence type="inferred from homology"/>
<dbReference type="Pfam" id="PF13249">
    <property type="entry name" value="SQHop_cyclase_N"/>
    <property type="match status" value="1"/>
</dbReference>
<dbReference type="SUPFAM" id="SSF48239">
    <property type="entry name" value="Terpenoid cyclases/Protein prenyltransferases"/>
    <property type="match status" value="2"/>
</dbReference>
<protein>
    <recommendedName>
        <fullName evidence="4">Terpene cyclase/mutase family member</fullName>
        <ecNumber evidence="4">5.4.99.-</ecNumber>
    </recommendedName>
</protein>
<keyword evidence="3 4" id="KW-0413">Isomerase</keyword>